<evidence type="ECO:0000313" key="2">
    <source>
        <dbReference type="Proteomes" id="UP000069850"/>
    </source>
</evidence>
<proteinExistence type="predicted"/>
<dbReference type="KEGG" id="mema:MMAB1_2664"/>
<accession>A0A0X3BPC0</accession>
<organism evidence="1 2">
    <name type="scientific">Methanoculleus bourgensis</name>
    <dbReference type="NCBI Taxonomy" id="83986"/>
    <lineage>
        <taxon>Archaea</taxon>
        <taxon>Methanobacteriati</taxon>
        <taxon>Methanobacteriota</taxon>
        <taxon>Stenosarchaea group</taxon>
        <taxon>Methanomicrobia</taxon>
        <taxon>Methanomicrobiales</taxon>
        <taxon>Methanomicrobiaceae</taxon>
        <taxon>Methanoculleus</taxon>
    </lineage>
</organism>
<dbReference type="Proteomes" id="UP000069850">
    <property type="component" value="Chromosome 1"/>
</dbReference>
<dbReference type="AlphaFoldDB" id="A0A0X3BPC0"/>
<gene>
    <name evidence="1" type="ORF">MMAB1_2664</name>
</gene>
<reference evidence="1 2" key="1">
    <citation type="submission" date="2016-01" db="EMBL/GenBank/DDBJ databases">
        <authorList>
            <person name="Manzoor S."/>
        </authorList>
    </citation>
    <scope>NUCLEOTIDE SEQUENCE [LARGE SCALE GENOMIC DNA]</scope>
    <source>
        <strain evidence="1">Methanoculleus sp MAB1</strain>
    </source>
</reference>
<evidence type="ECO:0000313" key="1">
    <source>
        <dbReference type="EMBL" id="CVK33877.1"/>
    </source>
</evidence>
<protein>
    <submittedName>
        <fullName evidence="1">Uncharacterized protein</fullName>
    </submittedName>
</protein>
<sequence>MKMTTSTSGPFHLMLRVLAWITRKIAKGC</sequence>
<name>A0A0X3BPC0_9EURY</name>
<dbReference type="EMBL" id="LT158599">
    <property type="protein sequence ID" value="CVK33877.1"/>
    <property type="molecule type" value="Genomic_DNA"/>
</dbReference>